<accession>A0A438GKL3</accession>
<name>A0A438GKL3_VITVI</name>
<protein>
    <recommendedName>
        <fullName evidence="3">Retrotransposon gag domain-containing protein</fullName>
    </recommendedName>
</protein>
<dbReference type="EMBL" id="QGNW01000407">
    <property type="protein sequence ID" value="RVW72756.1"/>
    <property type="molecule type" value="Genomic_DNA"/>
</dbReference>
<gene>
    <name evidence="1" type="ORF">CK203_057285</name>
</gene>
<evidence type="ECO:0008006" key="3">
    <source>
        <dbReference type="Google" id="ProtNLM"/>
    </source>
</evidence>
<sequence>MDGQQAHQIQTEVAPPPAMVVVLTSEDAHARIDKLEQRMRQLRVSDEGMVWDDFDGLLVANLSTKFRMPKIKRYMGIGCPRPYLRLYSTVMRAHGLDEAQMIMLFPMSLSGATQHWFASLDDLIDQGLVNLGQPSVTTNPLPAHTTHSLPPPTGGIYHMDFVQDDVIHMLSWDDELLEMIVPDDGHEIIGVTSDFSIPAPFILIPNRVPLQLIPSTPSNIRHGDAFAPFILWPEDLIWMYRL</sequence>
<evidence type="ECO:0000313" key="2">
    <source>
        <dbReference type="Proteomes" id="UP000288805"/>
    </source>
</evidence>
<proteinExistence type="predicted"/>
<reference evidence="1 2" key="1">
    <citation type="journal article" date="2018" name="PLoS Genet.">
        <title>Population sequencing reveals clonal diversity and ancestral inbreeding in the grapevine cultivar Chardonnay.</title>
        <authorList>
            <person name="Roach M.J."/>
            <person name="Johnson D.L."/>
            <person name="Bohlmann J."/>
            <person name="van Vuuren H.J."/>
            <person name="Jones S.J."/>
            <person name="Pretorius I.S."/>
            <person name="Schmidt S.A."/>
            <person name="Borneman A.R."/>
        </authorList>
    </citation>
    <scope>NUCLEOTIDE SEQUENCE [LARGE SCALE GENOMIC DNA]</scope>
    <source>
        <strain evidence="2">cv. Chardonnay</strain>
        <tissue evidence="1">Leaf</tissue>
    </source>
</reference>
<evidence type="ECO:0000313" key="1">
    <source>
        <dbReference type="EMBL" id="RVW72756.1"/>
    </source>
</evidence>
<organism evidence="1 2">
    <name type="scientific">Vitis vinifera</name>
    <name type="common">Grape</name>
    <dbReference type="NCBI Taxonomy" id="29760"/>
    <lineage>
        <taxon>Eukaryota</taxon>
        <taxon>Viridiplantae</taxon>
        <taxon>Streptophyta</taxon>
        <taxon>Embryophyta</taxon>
        <taxon>Tracheophyta</taxon>
        <taxon>Spermatophyta</taxon>
        <taxon>Magnoliopsida</taxon>
        <taxon>eudicotyledons</taxon>
        <taxon>Gunneridae</taxon>
        <taxon>Pentapetalae</taxon>
        <taxon>rosids</taxon>
        <taxon>Vitales</taxon>
        <taxon>Vitaceae</taxon>
        <taxon>Viteae</taxon>
        <taxon>Vitis</taxon>
    </lineage>
</organism>
<dbReference type="AlphaFoldDB" id="A0A438GKL3"/>
<comment type="caution">
    <text evidence="1">The sequence shown here is derived from an EMBL/GenBank/DDBJ whole genome shotgun (WGS) entry which is preliminary data.</text>
</comment>
<dbReference type="Proteomes" id="UP000288805">
    <property type="component" value="Unassembled WGS sequence"/>
</dbReference>